<reference evidence="3 4" key="1">
    <citation type="journal article" date="2016" name="Appl. Environ. Microbiol.">
        <title>Whole genome relationships among Francisella bacteria of diverse origin define new species and provide specific regions for detection.</title>
        <authorList>
            <person name="Challacombe J.F."/>
            <person name="Petersen J.M."/>
            <person name="Gallegos-Graves V."/>
            <person name="Hodge D."/>
            <person name="Pillai S."/>
            <person name="Kuske C.R."/>
        </authorList>
    </citation>
    <scope>NUCLEOTIDE SEQUENCE [LARGE SCALE GENOMIC DNA]</scope>
    <source>
        <strain evidence="4">TX07-7310</strain>
    </source>
</reference>
<dbReference type="OrthoDB" id="5782056at2"/>
<dbReference type="KEGG" id="frx:F7310_04905"/>
<dbReference type="GO" id="GO:0006265">
    <property type="term" value="P:DNA topological change"/>
    <property type="evidence" value="ECO:0007669"/>
    <property type="project" value="InterPro"/>
</dbReference>
<dbReference type="InterPro" id="IPR011528">
    <property type="entry name" value="NERD"/>
</dbReference>
<sequence length="256" mass="29760">MDIAAIFSPMISTALSYWYLWLIAIIFLFIKTPFFKGWIGEKILALSIKNIVKAKKGILLNNLLLPCDKDTTQIDHVLLLPSGIFIIETKNMKGWIFGDAKSKTWTQQIYKHKSKFQNPIHQNYKHVKTIKSLLELDDTQVHNIVVFVGSATFKTQIPQGVYSIFKLRKLLNRQTENIFSHNELQEYCNILKNQKQKNTIRNNYSHVKNLKEKYNSDTICPKCSNELVERVIKKGERKGQVFIGCSNFPKCRYTKN</sequence>
<evidence type="ECO:0000313" key="4">
    <source>
        <dbReference type="Proteomes" id="UP000184222"/>
    </source>
</evidence>
<dbReference type="AlphaFoldDB" id="A0A1L4BSD5"/>
<evidence type="ECO:0000259" key="2">
    <source>
        <dbReference type="PROSITE" id="PS50965"/>
    </source>
</evidence>
<protein>
    <recommendedName>
        <fullName evidence="2">NERD domain-containing protein</fullName>
    </recommendedName>
</protein>
<dbReference type="SUPFAM" id="SSF57783">
    <property type="entry name" value="Zinc beta-ribbon"/>
    <property type="match status" value="1"/>
</dbReference>
<evidence type="ECO:0000313" key="3">
    <source>
        <dbReference type="EMBL" id="API86738.1"/>
    </source>
</evidence>
<keyword evidence="1" id="KW-1133">Transmembrane helix</keyword>
<keyword evidence="1" id="KW-0472">Membrane</keyword>
<dbReference type="GO" id="GO:0003677">
    <property type="term" value="F:DNA binding"/>
    <property type="evidence" value="ECO:0007669"/>
    <property type="project" value="InterPro"/>
</dbReference>
<evidence type="ECO:0000256" key="1">
    <source>
        <dbReference type="SAM" id="Phobius"/>
    </source>
</evidence>
<dbReference type="Gene3D" id="3.30.65.10">
    <property type="entry name" value="Bacterial Topoisomerase I, domain 1"/>
    <property type="match status" value="1"/>
</dbReference>
<dbReference type="PROSITE" id="PS50965">
    <property type="entry name" value="NERD"/>
    <property type="match status" value="1"/>
</dbReference>
<dbReference type="Pfam" id="PF08378">
    <property type="entry name" value="NERD"/>
    <property type="match status" value="1"/>
</dbReference>
<dbReference type="Proteomes" id="UP000184222">
    <property type="component" value="Chromosome"/>
</dbReference>
<keyword evidence="1" id="KW-0812">Transmembrane</keyword>
<keyword evidence="4" id="KW-1185">Reference proteome</keyword>
<dbReference type="Pfam" id="PF01396">
    <property type="entry name" value="Zn_ribbon_Top1"/>
    <property type="match status" value="1"/>
</dbReference>
<name>A0A1L4BSD5_9GAMM</name>
<feature type="domain" description="NERD" evidence="2">
    <location>
        <begin position="36"/>
        <end position="153"/>
    </location>
</feature>
<accession>A0A1L4BSD5</accession>
<feature type="transmembrane region" description="Helical" evidence="1">
    <location>
        <begin position="6"/>
        <end position="30"/>
    </location>
</feature>
<dbReference type="STRING" id="573570.F7310_04905"/>
<organism evidence="3 4">
    <name type="scientific">Francisella uliginis</name>
    <dbReference type="NCBI Taxonomy" id="573570"/>
    <lineage>
        <taxon>Bacteria</taxon>
        <taxon>Pseudomonadati</taxon>
        <taxon>Pseudomonadota</taxon>
        <taxon>Gammaproteobacteria</taxon>
        <taxon>Thiotrichales</taxon>
        <taxon>Francisellaceae</taxon>
        <taxon>Francisella</taxon>
    </lineage>
</organism>
<dbReference type="GO" id="GO:0003916">
    <property type="term" value="F:DNA topoisomerase activity"/>
    <property type="evidence" value="ECO:0007669"/>
    <property type="project" value="InterPro"/>
</dbReference>
<dbReference type="RefSeq" id="WP_072712223.1">
    <property type="nucleotide sequence ID" value="NZ_CP016796.1"/>
</dbReference>
<dbReference type="InterPro" id="IPR013498">
    <property type="entry name" value="Topo_IA_Znf"/>
</dbReference>
<dbReference type="GO" id="GO:0005694">
    <property type="term" value="C:chromosome"/>
    <property type="evidence" value="ECO:0007669"/>
    <property type="project" value="InterPro"/>
</dbReference>
<proteinExistence type="predicted"/>
<gene>
    <name evidence="3" type="ORF">F7310_04905</name>
</gene>
<dbReference type="EMBL" id="CP016796">
    <property type="protein sequence ID" value="API86738.1"/>
    <property type="molecule type" value="Genomic_DNA"/>
</dbReference>